<accession>S0F387</accession>
<organism evidence="2 3">
    <name type="scientific">Chondrus crispus</name>
    <name type="common">Carrageen Irish moss</name>
    <name type="synonym">Polymorpha crispa</name>
    <dbReference type="NCBI Taxonomy" id="2769"/>
    <lineage>
        <taxon>Eukaryota</taxon>
        <taxon>Rhodophyta</taxon>
        <taxon>Florideophyceae</taxon>
        <taxon>Rhodymeniophycidae</taxon>
        <taxon>Gigartinales</taxon>
        <taxon>Gigartinaceae</taxon>
        <taxon>Chondrus</taxon>
    </lineage>
</organism>
<keyword evidence="3" id="KW-1185">Reference proteome</keyword>
<sequence>MHCFLLILSPPAYITLLAALHAQILLLFSSLLFRSRRHSQDRYHHCRFTPFPKPSAQTVSRCHRTSKATVSKDFEKSKLIEIYVILHFHIHCVFAWLRGSDPRLQPRPSHPLKSHLLHALLFYLRFIETSTLNDSIPKPNCISR</sequence>
<dbReference type="RefSeq" id="XP_005717331.1">
    <property type="nucleotide sequence ID" value="XM_005717274.1"/>
</dbReference>
<evidence type="ECO:0000313" key="3">
    <source>
        <dbReference type="Proteomes" id="UP000012073"/>
    </source>
</evidence>
<keyword evidence="1" id="KW-0812">Transmembrane</keyword>
<evidence type="ECO:0000313" key="2">
    <source>
        <dbReference type="EMBL" id="CDF77547.1"/>
    </source>
</evidence>
<dbReference type="GeneID" id="17325066"/>
<feature type="transmembrane region" description="Helical" evidence="1">
    <location>
        <begin position="12"/>
        <end position="33"/>
    </location>
</feature>
<protein>
    <submittedName>
        <fullName evidence="2">Uncharacterized protein</fullName>
    </submittedName>
</protein>
<gene>
    <name evidence="2" type="ORF">CHC_T00005405001</name>
</gene>
<dbReference type="Gramene" id="CDF77547">
    <property type="protein sequence ID" value="CDF77547"/>
    <property type="gene ID" value="CHC_T00005405001"/>
</dbReference>
<evidence type="ECO:0000256" key="1">
    <source>
        <dbReference type="SAM" id="Phobius"/>
    </source>
</evidence>
<reference evidence="3" key="1">
    <citation type="journal article" date="2013" name="Proc. Natl. Acad. Sci. U.S.A.">
        <title>Genome structure and metabolic features in the red seaweed Chondrus crispus shed light on evolution of the Archaeplastida.</title>
        <authorList>
            <person name="Collen J."/>
            <person name="Porcel B."/>
            <person name="Carre W."/>
            <person name="Ball S.G."/>
            <person name="Chaparro C."/>
            <person name="Tonon T."/>
            <person name="Barbeyron T."/>
            <person name="Michel G."/>
            <person name="Noel B."/>
            <person name="Valentin K."/>
            <person name="Elias M."/>
            <person name="Artiguenave F."/>
            <person name="Arun A."/>
            <person name="Aury J.M."/>
            <person name="Barbosa-Neto J.F."/>
            <person name="Bothwell J.H."/>
            <person name="Bouget F.Y."/>
            <person name="Brillet L."/>
            <person name="Cabello-Hurtado F."/>
            <person name="Capella-Gutierrez S."/>
            <person name="Charrier B."/>
            <person name="Cladiere L."/>
            <person name="Cock J.M."/>
            <person name="Coelho S.M."/>
            <person name="Colleoni C."/>
            <person name="Czjzek M."/>
            <person name="Da Silva C."/>
            <person name="Delage L."/>
            <person name="Denoeud F."/>
            <person name="Deschamps P."/>
            <person name="Dittami S.M."/>
            <person name="Gabaldon T."/>
            <person name="Gachon C.M."/>
            <person name="Groisillier A."/>
            <person name="Herve C."/>
            <person name="Jabbari K."/>
            <person name="Katinka M."/>
            <person name="Kloareg B."/>
            <person name="Kowalczyk N."/>
            <person name="Labadie K."/>
            <person name="Leblanc C."/>
            <person name="Lopez P.J."/>
            <person name="McLachlan D.H."/>
            <person name="Meslet-Cladiere L."/>
            <person name="Moustafa A."/>
            <person name="Nehr Z."/>
            <person name="Nyvall Collen P."/>
            <person name="Panaud O."/>
            <person name="Partensky F."/>
            <person name="Poulain J."/>
            <person name="Rensing S.A."/>
            <person name="Rousvoal S."/>
            <person name="Samson G."/>
            <person name="Symeonidi A."/>
            <person name="Weissenbach J."/>
            <person name="Zambounis A."/>
            <person name="Wincker P."/>
            <person name="Boyen C."/>
        </authorList>
    </citation>
    <scope>NUCLEOTIDE SEQUENCE [LARGE SCALE GENOMIC DNA]</scope>
    <source>
        <strain evidence="3">cv. Stackhouse</strain>
    </source>
</reference>
<dbReference type="Proteomes" id="UP000012073">
    <property type="component" value="Unassembled WGS sequence"/>
</dbReference>
<keyword evidence="1" id="KW-1133">Transmembrane helix</keyword>
<proteinExistence type="predicted"/>
<dbReference type="KEGG" id="ccp:CHC_T00005405001"/>
<dbReference type="AlphaFoldDB" id="S0F387"/>
<dbReference type="EMBL" id="HG001843">
    <property type="protein sequence ID" value="CDF77547.1"/>
    <property type="molecule type" value="Genomic_DNA"/>
</dbReference>
<keyword evidence="1" id="KW-0472">Membrane</keyword>
<name>S0F387_CHOCR</name>